<dbReference type="Pfam" id="PF00486">
    <property type="entry name" value="Trans_reg_C"/>
    <property type="match status" value="1"/>
</dbReference>
<keyword evidence="11" id="KW-1185">Reference proteome</keyword>
<evidence type="ECO:0000256" key="4">
    <source>
        <dbReference type="ARBA" id="ARBA00023125"/>
    </source>
</evidence>
<dbReference type="SMART" id="SM00862">
    <property type="entry name" value="Trans_reg_C"/>
    <property type="match status" value="1"/>
</dbReference>
<sequence length="233" mass="26795">MNGQILIAMNDSEEAIRITNKIQSAGYTVHLADHLSQAITLMEQGEFDMLMMDSRLSGMREFDFVRRMQNGKHRMPIIVLGHNGSNEAAAALEAGANDYISSQVDERELLARVSNLLILFNHGNQHRNEKIEIGDLLIDPQSRQVIREESAIDLTQREYELLLYLARRVNEVCSREEILSYVWDYDFNTGTNVVDVYILHLREKLDKGRKWKLIRTIRGAGYMLKAPESESRD</sequence>
<dbReference type="PROSITE" id="PS51755">
    <property type="entry name" value="OMPR_PHOB"/>
    <property type="match status" value="1"/>
</dbReference>
<feature type="domain" description="OmpR/PhoB-type" evidence="9">
    <location>
        <begin position="128"/>
        <end position="226"/>
    </location>
</feature>
<evidence type="ECO:0000256" key="5">
    <source>
        <dbReference type="ARBA" id="ARBA00023163"/>
    </source>
</evidence>
<evidence type="ECO:0000256" key="6">
    <source>
        <dbReference type="PROSITE-ProRule" id="PRU00169"/>
    </source>
</evidence>
<dbReference type="InterPro" id="IPR011006">
    <property type="entry name" value="CheY-like_superfamily"/>
</dbReference>
<dbReference type="PANTHER" id="PTHR48111:SF22">
    <property type="entry name" value="REGULATOR OF RPOS"/>
    <property type="match status" value="1"/>
</dbReference>
<dbReference type="InterPro" id="IPR036388">
    <property type="entry name" value="WH-like_DNA-bd_sf"/>
</dbReference>
<dbReference type="GO" id="GO:0000156">
    <property type="term" value="F:phosphorelay response regulator activity"/>
    <property type="evidence" value="ECO:0007669"/>
    <property type="project" value="TreeGrafter"/>
</dbReference>
<dbReference type="Pfam" id="PF00072">
    <property type="entry name" value="Response_reg"/>
    <property type="match status" value="1"/>
</dbReference>
<dbReference type="GO" id="GO:0000976">
    <property type="term" value="F:transcription cis-regulatory region binding"/>
    <property type="evidence" value="ECO:0007669"/>
    <property type="project" value="TreeGrafter"/>
</dbReference>
<dbReference type="CDD" id="cd00156">
    <property type="entry name" value="REC"/>
    <property type="match status" value="1"/>
</dbReference>
<gene>
    <name evidence="10" type="ORF">SAMN05661091_3362</name>
</gene>
<dbReference type="Gene3D" id="1.10.10.10">
    <property type="entry name" value="Winged helix-like DNA-binding domain superfamily/Winged helix DNA-binding domain"/>
    <property type="match status" value="1"/>
</dbReference>
<proteinExistence type="predicted"/>
<dbReference type="FunFam" id="1.10.10.10:FF:000005">
    <property type="entry name" value="Two-component system response regulator"/>
    <property type="match status" value="1"/>
</dbReference>
<dbReference type="GO" id="GO:0006355">
    <property type="term" value="P:regulation of DNA-templated transcription"/>
    <property type="evidence" value="ECO:0007669"/>
    <property type="project" value="InterPro"/>
</dbReference>
<reference evidence="10 11" key="1">
    <citation type="submission" date="2017-04" db="EMBL/GenBank/DDBJ databases">
        <authorList>
            <person name="Afonso C.L."/>
            <person name="Miller P.J."/>
            <person name="Scott M.A."/>
            <person name="Spackman E."/>
            <person name="Goraichik I."/>
            <person name="Dimitrov K.M."/>
            <person name="Suarez D.L."/>
            <person name="Swayne D.E."/>
        </authorList>
    </citation>
    <scope>NUCLEOTIDE SEQUENCE [LARGE SCALE GENOMIC DNA]</scope>
    <source>
        <strain evidence="10 11">N3/975</strain>
    </source>
</reference>
<dbReference type="AlphaFoldDB" id="A0A1X7HGR9"/>
<name>A0A1X7HGR9_9BACL</name>
<dbReference type="SUPFAM" id="SSF46894">
    <property type="entry name" value="C-terminal effector domain of the bipartite response regulators"/>
    <property type="match status" value="1"/>
</dbReference>
<keyword evidence="3" id="KW-0805">Transcription regulation</keyword>
<dbReference type="GO" id="GO:0032993">
    <property type="term" value="C:protein-DNA complex"/>
    <property type="evidence" value="ECO:0007669"/>
    <property type="project" value="TreeGrafter"/>
</dbReference>
<evidence type="ECO:0000259" key="8">
    <source>
        <dbReference type="PROSITE" id="PS50110"/>
    </source>
</evidence>
<dbReference type="InterPro" id="IPR039420">
    <property type="entry name" value="WalR-like"/>
</dbReference>
<dbReference type="PANTHER" id="PTHR48111">
    <property type="entry name" value="REGULATOR OF RPOS"/>
    <property type="match status" value="1"/>
</dbReference>
<evidence type="ECO:0000313" key="10">
    <source>
        <dbReference type="EMBL" id="SMF86314.1"/>
    </source>
</evidence>
<dbReference type="RefSeq" id="WP_244562728.1">
    <property type="nucleotide sequence ID" value="NZ_LT840184.1"/>
</dbReference>
<evidence type="ECO:0000256" key="2">
    <source>
        <dbReference type="ARBA" id="ARBA00023012"/>
    </source>
</evidence>
<keyword evidence="5" id="KW-0804">Transcription</keyword>
<dbReference type="InterPro" id="IPR016032">
    <property type="entry name" value="Sig_transdc_resp-reg_C-effctor"/>
</dbReference>
<feature type="domain" description="Response regulatory" evidence="8">
    <location>
        <begin position="4"/>
        <end position="117"/>
    </location>
</feature>
<dbReference type="Gene3D" id="3.40.50.2300">
    <property type="match status" value="1"/>
</dbReference>
<feature type="modified residue" description="4-aspartylphosphate" evidence="6">
    <location>
        <position position="53"/>
    </location>
</feature>
<evidence type="ECO:0000256" key="1">
    <source>
        <dbReference type="ARBA" id="ARBA00022553"/>
    </source>
</evidence>
<evidence type="ECO:0000259" key="9">
    <source>
        <dbReference type="PROSITE" id="PS51755"/>
    </source>
</evidence>
<dbReference type="GO" id="GO:0005829">
    <property type="term" value="C:cytosol"/>
    <property type="evidence" value="ECO:0007669"/>
    <property type="project" value="TreeGrafter"/>
</dbReference>
<dbReference type="STRING" id="1313296.SAMN05661091_3362"/>
<keyword evidence="2" id="KW-0902">Two-component regulatory system</keyword>
<evidence type="ECO:0000256" key="7">
    <source>
        <dbReference type="PROSITE-ProRule" id="PRU01091"/>
    </source>
</evidence>
<dbReference type="PROSITE" id="PS50110">
    <property type="entry name" value="RESPONSE_REGULATORY"/>
    <property type="match status" value="1"/>
</dbReference>
<keyword evidence="1 6" id="KW-0597">Phosphoprotein</keyword>
<dbReference type="InterPro" id="IPR001867">
    <property type="entry name" value="OmpR/PhoB-type_DNA-bd"/>
</dbReference>
<dbReference type="SMART" id="SM00448">
    <property type="entry name" value="REC"/>
    <property type="match status" value="1"/>
</dbReference>
<dbReference type="SUPFAM" id="SSF52172">
    <property type="entry name" value="CheY-like"/>
    <property type="match status" value="1"/>
</dbReference>
<feature type="DNA-binding region" description="OmpR/PhoB-type" evidence="7">
    <location>
        <begin position="128"/>
        <end position="226"/>
    </location>
</feature>
<dbReference type="Proteomes" id="UP000192940">
    <property type="component" value="Chromosome I"/>
</dbReference>
<evidence type="ECO:0000313" key="11">
    <source>
        <dbReference type="Proteomes" id="UP000192940"/>
    </source>
</evidence>
<dbReference type="CDD" id="cd00383">
    <property type="entry name" value="trans_reg_C"/>
    <property type="match status" value="1"/>
</dbReference>
<accession>A0A1X7HGR9</accession>
<dbReference type="InterPro" id="IPR001789">
    <property type="entry name" value="Sig_transdc_resp-reg_receiver"/>
</dbReference>
<protein>
    <submittedName>
        <fullName evidence="10">DNA-binding response regulator, OmpR family, contains REC and winged-helix (WHTH) domain</fullName>
    </submittedName>
</protein>
<keyword evidence="4 7" id="KW-0238">DNA-binding</keyword>
<evidence type="ECO:0000256" key="3">
    <source>
        <dbReference type="ARBA" id="ARBA00023015"/>
    </source>
</evidence>
<dbReference type="EMBL" id="LT840184">
    <property type="protein sequence ID" value="SMF86314.1"/>
    <property type="molecule type" value="Genomic_DNA"/>
</dbReference>
<organism evidence="10 11">
    <name type="scientific">Paenibacillus uliginis N3/975</name>
    <dbReference type="NCBI Taxonomy" id="1313296"/>
    <lineage>
        <taxon>Bacteria</taxon>
        <taxon>Bacillati</taxon>
        <taxon>Bacillota</taxon>
        <taxon>Bacilli</taxon>
        <taxon>Bacillales</taxon>
        <taxon>Paenibacillaceae</taxon>
        <taxon>Paenibacillus</taxon>
    </lineage>
</organism>